<accession>A0A673N774</accession>
<dbReference type="InterPro" id="IPR055355">
    <property type="entry name" value="ZP-C"/>
</dbReference>
<keyword evidence="7 14" id="KW-0165">Cleavage on pair of basic residues</keyword>
<evidence type="ECO:0000256" key="14">
    <source>
        <dbReference type="RuleBase" id="RU367066"/>
    </source>
</evidence>
<comment type="PTM">
    <text evidence="14">Proteolytically cleaved before the transmembrane segment to yield the secreted ectodomain incorporated in the zona pellucida.</text>
</comment>
<dbReference type="Ensembl" id="ENSSRHT00000101865.1">
    <property type="protein sequence ID" value="ENSSRHP00000099177.1"/>
    <property type="gene ID" value="ENSSRHG00000048668.1"/>
</dbReference>
<dbReference type="GO" id="GO:0035803">
    <property type="term" value="P:egg coat formation"/>
    <property type="evidence" value="ECO:0007669"/>
    <property type="project" value="UniProtKB-UniRule"/>
</dbReference>
<evidence type="ECO:0000259" key="15">
    <source>
        <dbReference type="PROSITE" id="PS51034"/>
    </source>
</evidence>
<evidence type="ECO:0000313" key="16">
    <source>
        <dbReference type="Ensembl" id="ENSSRHP00000099177.1"/>
    </source>
</evidence>
<dbReference type="PROSITE" id="PS51034">
    <property type="entry name" value="ZP_2"/>
    <property type="match status" value="1"/>
</dbReference>
<evidence type="ECO:0000256" key="2">
    <source>
        <dbReference type="ARBA" id="ARBA00006735"/>
    </source>
</evidence>
<dbReference type="InterPro" id="IPR055356">
    <property type="entry name" value="ZP-N"/>
</dbReference>
<dbReference type="PANTHER" id="PTHR11576:SF2">
    <property type="entry name" value="ZONA PELLUCIDA SPERM-BINDING PROTEIN 3"/>
    <property type="match status" value="1"/>
</dbReference>
<evidence type="ECO:0000256" key="11">
    <source>
        <dbReference type="ARBA" id="ARBA00023136"/>
    </source>
</evidence>
<evidence type="ECO:0000256" key="4">
    <source>
        <dbReference type="ARBA" id="ARBA00022475"/>
    </source>
</evidence>
<comment type="similarity">
    <text evidence="2 14">Belongs to the ZP domain family. ZPC subfamily.</text>
</comment>
<dbReference type="InterPro" id="IPR001507">
    <property type="entry name" value="ZP_dom"/>
</dbReference>
<evidence type="ECO:0000256" key="9">
    <source>
        <dbReference type="ARBA" id="ARBA00022729"/>
    </source>
</evidence>
<comment type="function">
    <text evidence="14">Component of the zona pellucida, an extracellular matrix surrounding oocytes which mediates sperm binding, induction of the acrosome reaction and prevents post-fertilization polyspermy. The zona pellucida is composed of 3 to 4 glycoproteins, ZP1, ZP2, ZP3, and ZP4. ZP3 is essential for sperm binding and zona matrix formation.</text>
</comment>
<protein>
    <recommendedName>
        <fullName evidence="3 14">Zona pellucida sperm-binding protein 3</fullName>
    </recommendedName>
</protein>
<evidence type="ECO:0000256" key="3">
    <source>
        <dbReference type="ARBA" id="ARBA00017980"/>
    </source>
</evidence>
<keyword evidence="13" id="KW-0325">Glycoprotein</keyword>
<organism evidence="16 17">
    <name type="scientific">Sinocyclocheilus rhinocerous</name>
    <dbReference type="NCBI Taxonomy" id="307959"/>
    <lineage>
        <taxon>Eukaryota</taxon>
        <taxon>Metazoa</taxon>
        <taxon>Chordata</taxon>
        <taxon>Craniata</taxon>
        <taxon>Vertebrata</taxon>
        <taxon>Euteleostomi</taxon>
        <taxon>Actinopterygii</taxon>
        <taxon>Neopterygii</taxon>
        <taxon>Teleostei</taxon>
        <taxon>Ostariophysi</taxon>
        <taxon>Cypriniformes</taxon>
        <taxon>Cyprinidae</taxon>
        <taxon>Cyprininae</taxon>
        <taxon>Sinocyclocheilus</taxon>
    </lineage>
</organism>
<comment type="domain">
    <text evidence="14">The ZP domain is involved in the polymerization of the ZP proteins to form the zona pellucida.</text>
</comment>
<keyword evidence="8" id="KW-0812">Transmembrane</keyword>
<keyword evidence="5 14" id="KW-0964">Secreted</keyword>
<dbReference type="GO" id="GO:0007339">
    <property type="term" value="P:binding of sperm to zona pellucida"/>
    <property type="evidence" value="ECO:0007669"/>
    <property type="project" value="UniProtKB-UniRule"/>
</dbReference>
<gene>
    <name evidence="16" type="primary">LOC107757407</name>
</gene>
<reference evidence="16" key="2">
    <citation type="submission" date="2025-09" db="UniProtKB">
        <authorList>
            <consortium name="Ensembl"/>
        </authorList>
    </citation>
    <scope>IDENTIFICATION</scope>
</reference>
<dbReference type="GO" id="GO:0035805">
    <property type="term" value="C:egg coat"/>
    <property type="evidence" value="ECO:0007669"/>
    <property type="project" value="UniProtKB-SubCell"/>
</dbReference>
<feature type="domain" description="ZP" evidence="15">
    <location>
        <begin position="111"/>
        <end position="352"/>
    </location>
</feature>
<evidence type="ECO:0000256" key="12">
    <source>
        <dbReference type="ARBA" id="ARBA00023157"/>
    </source>
</evidence>
<dbReference type="Proteomes" id="UP000472270">
    <property type="component" value="Unassembled WGS sequence"/>
</dbReference>
<evidence type="ECO:0000313" key="17">
    <source>
        <dbReference type="Proteomes" id="UP000472270"/>
    </source>
</evidence>
<evidence type="ECO:0000256" key="10">
    <source>
        <dbReference type="ARBA" id="ARBA00022989"/>
    </source>
</evidence>
<dbReference type="InterPro" id="IPR042235">
    <property type="entry name" value="ZP-C_dom"/>
</dbReference>
<name>A0A673N774_9TELE</name>
<feature type="chain" id="PRO_5025713035" description="Zona pellucida sperm-binding protein 3" evidence="14">
    <location>
        <begin position="24"/>
        <end position="352"/>
    </location>
</feature>
<dbReference type="SMART" id="SM00241">
    <property type="entry name" value="ZP"/>
    <property type="match status" value="1"/>
</dbReference>
<keyword evidence="6 14" id="KW-0272">Extracellular matrix</keyword>
<dbReference type="AlphaFoldDB" id="A0A673N774"/>
<feature type="signal peptide" evidence="14">
    <location>
        <begin position="1"/>
        <end position="23"/>
    </location>
</feature>
<keyword evidence="17" id="KW-1185">Reference proteome</keyword>
<dbReference type="GO" id="GO:0032190">
    <property type="term" value="F:acrosin binding"/>
    <property type="evidence" value="ECO:0007669"/>
    <property type="project" value="TreeGrafter"/>
</dbReference>
<evidence type="ECO:0000256" key="8">
    <source>
        <dbReference type="ARBA" id="ARBA00022692"/>
    </source>
</evidence>
<sequence>MGLLEGVLVLVVIVAFDQKNAWGSLIHNPASRGPALSSQAFLSPLQKASQFQSLDSRGLVQEPLGFQEKQLLQGPVKPLDWRFPIVPEVQSELAVDFQLRQPVTPSSVAVQCGENRVLVEVKKDLFSNGQLIQPSGLSMGGCPVVGEDSASRVLLFEYELQDCNSVLMMTEDELVYTFALTYTPEVFAGTPITHTNGAVVGVQCHYQRVYNVSSSALRPTWVPYASTAVGEEVLLFSLKLMMDDWSYQRPSNLYFLGDVINIEASVKVYNHVPLRVFVDRCVATQVPDVNALLRYSFIENHGVPKYSMLKRVCQKSPDGPFQILNVGLCTLMANIAHNPLPFGERFCSDLQT</sequence>
<evidence type="ECO:0000256" key="6">
    <source>
        <dbReference type="ARBA" id="ARBA00022530"/>
    </source>
</evidence>
<keyword evidence="12 14" id="KW-1015">Disulfide bond</keyword>
<evidence type="ECO:0000256" key="1">
    <source>
        <dbReference type="ARBA" id="ARBA00004498"/>
    </source>
</evidence>
<dbReference type="GO" id="GO:0005886">
    <property type="term" value="C:plasma membrane"/>
    <property type="evidence" value="ECO:0007669"/>
    <property type="project" value="UniProtKB-SubCell"/>
</dbReference>
<evidence type="ECO:0000256" key="5">
    <source>
        <dbReference type="ARBA" id="ARBA00022525"/>
    </source>
</evidence>
<evidence type="ECO:0000256" key="13">
    <source>
        <dbReference type="ARBA" id="ARBA00023180"/>
    </source>
</evidence>
<keyword evidence="10" id="KW-1133">Transmembrane helix</keyword>
<dbReference type="Pfam" id="PF00100">
    <property type="entry name" value="Zona_pellucida"/>
    <property type="match status" value="1"/>
</dbReference>
<dbReference type="GO" id="GO:0035804">
    <property type="term" value="F:structural constituent of egg coat"/>
    <property type="evidence" value="ECO:0007669"/>
    <property type="project" value="UniProtKB-UniRule"/>
</dbReference>
<keyword evidence="9 14" id="KW-0732">Signal</keyword>
<evidence type="ECO:0000256" key="7">
    <source>
        <dbReference type="ARBA" id="ARBA00022685"/>
    </source>
</evidence>
<dbReference type="FunFam" id="2.60.40.3210:FF:000001">
    <property type="entry name" value="Zona pellucida sperm-binding protein 3"/>
    <property type="match status" value="1"/>
</dbReference>
<dbReference type="Pfam" id="PF23344">
    <property type="entry name" value="ZP-N"/>
    <property type="match status" value="1"/>
</dbReference>
<comment type="subcellular location">
    <subcellularLocation>
        <location evidence="1">Secreted</location>
        <location evidence="1">Extracellular space</location>
        <location evidence="1">Extracellular matrix</location>
    </subcellularLocation>
    <subcellularLocation>
        <location evidence="14">Zona pellucida</location>
    </subcellularLocation>
    <subcellularLocation>
        <location evidence="14">Cell membrane</location>
        <topology evidence="14">Single-pass type I membrane protein</topology>
    </subcellularLocation>
</comment>
<dbReference type="Gene3D" id="2.60.40.3210">
    <property type="entry name" value="Zona pellucida, ZP-N domain"/>
    <property type="match status" value="1"/>
</dbReference>
<dbReference type="Gene3D" id="2.60.40.4100">
    <property type="entry name" value="Zona pellucida, ZP-C domain"/>
    <property type="match status" value="1"/>
</dbReference>
<keyword evidence="4 14" id="KW-1003">Cell membrane</keyword>
<dbReference type="GO" id="GO:2000344">
    <property type="term" value="P:positive regulation of acrosome reaction"/>
    <property type="evidence" value="ECO:0007669"/>
    <property type="project" value="UniProtKB-UniRule"/>
</dbReference>
<dbReference type="FunFam" id="2.60.40.4100:FF:000002">
    <property type="entry name" value="Zona pellucida sperm-binding protein 3"/>
    <property type="match status" value="1"/>
</dbReference>
<proteinExistence type="inferred from homology"/>
<reference evidence="16" key="1">
    <citation type="submission" date="2025-08" db="UniProtKB">
        <authorList>
            <consortium name="Ensembl"/>
        </authorList>
    </citation>
    <scope>IDENTIFICATION</scope>
</reference>
<dbReference type="PANTHER" id="PTHR11576">
    <property type="entry name" value="ZONA PELLUCIDA SPERM-BINDING PROTEIN 3"/>
    <property type="match status" value="1"/>
</dbReference>
<keyword evidence="11" id="KW-0472">Membrane</keyword>